<feature type="compositionally biased region" description="Basic and acidic residues" evidence="3">
    <location>
        <begin position="266"/>
        <end position="275"/>
    </location>
</feature>
<feature type="domain" description="M23ase beta-sheet core" evidence="5">
    <location>
        <begin position="325"/>
        <end position="417"/>
    </location>
</feature>
<dbReference type="Pfam" id="PF24568">
    <property type="entry name" value="CC_PcsB"/>
    <property type="match status" value="1"/>
</dbReference>
<feature type="region of interest" description="Disordered" evidence="3">
    <location>
        <begin position="266"/>
        <end position="296"/>
    </location>
</feature>
<reference evidence="8" key="1">
    <citation type="journal article" date="2019" name="Int. J. Syst. Evol. Microbiol.">
        <title>The Global Catalogue of Microorganisms (GCM) 10K type strain sequencing project: providing services to taxonomists for standard genome sequencing and annotation.</title>
        <authorList>
            <consortium name="The Broad Institute Genomics Platform"/>
            <consortium name="The Broad Institute Genome Sequencing Center for Infectious Disease"/>
            <person name="Wu L."/>
            <person name="Ma J."/>
        </authorList>
    </citation>
    <scope>NUCLEOTIDE SEQUENCE [LARGE SCALE GENOMIC DNA]</scope>
    <source>
        <strain evidence="8">CGMCC 1.16306</strain>
    </source>
</reference>
<dbReference type="CDD" id="cd12797">
    <property type="entry name" value="M23_peptidase"/>
    <property type="match status" value="1"/>
</dbReference>
<feature type="coiled-coil region" evidence="2">
    <location>
        <begin position="33"/>
        <end position="116"/>
    </location>
</feature>
<dbReference type="InterPro" id="IPR057309">
    <property type="entry name" value="PcsB_CC"/>
</dbReference>
<dbReference type="PANTHER" id="PTHR21666">
    <property type="entry name" value="PEPTIDASE-RELATED"/>
    <property type="match status" value="1"/>
</dbReference>
<evidence type="ECO:0000259" key="6">
    <source>
        <dbReference type="Pfam" id="PF24568"/>
    </source>
</evidence>
<gene>
    <name evidence="7" type="ORF">ACFO4N_07470</name>
</gene>
<dbReference type="Gene3D" id="2.70.70.10">
    <property type="entry name" value="Glucose Permease (Domain IIA)"/>
    <property type="match status" value="1"/>
</dbReference>
<dbReference type="InterPro" id="IPR050570">
    <property type="entry name" value="Cell_wall_metabolism_enzyme"/>
</dbReference>
<keyword evidence="1 4" id="KW-0732">Signal</keyword>
<evidence type="ECO:0000256" key="4">
    <source>
        <dbReference type="SAM" id="SignalP"/>
    </source>
</evidence>
<feature type="chain" id="PRO_5046320754" evidence="4">
    <location>
        <begin position="31"/>
        <end position="434"/>
    </location>
</feature>
<keyword evidence="2" id="KW-0175">Coiled coil</keyword>
<feature type="signal peptide" evidence="4">
    <location>
        <begin position="1"/>
        <end position="30"/>
    </location>
</feature>
<organism evidence="7 8">
    <name type="scientific">Camelliibacillus cellulosilyticus</name>
    <dbReference type="NCBI Taxonomy" id="2174486"/>
    <lineage>
        <taxon>Bacteria</taxon>
        <taxon>Bacillati</taxon>
        <taxon>Bacillota</taxon>
        <taxon>Bacilli</taxon>
        <taxon>Bacillales</taxon>
        <taxon>Sporolactobacillaceae</taxon>
        <taxon>Camelliibacillus</taxon>
    </lineage>
</organism>
<dbReference type="GO" id="GO:0016787">
    <property type="term" value="F:hydrolase activity"/>
    <property type="evidence" value="ECO:0007669"/>
    <property type="project" value="UniProtKB-KW"/>
</dbReference>
<dbReference type="InterPro" id="IPR016047">
    <property type="entry name" value="M23ase_b-sheet_dom"/>
</dbReference>
<name>A0ABV9GN46_9BACL</name>
<comment type="caution">
    <text evidence="7">The sequence shown here is derived from an EMBL/GenBank/DDBJ whole genome shotgun (WGS) entry which is preliminary data.</text>
</comment>
<proteinExistence type="predicted"/>
<dbReference type="Gene3D" id="6.10.250.3150">
    <property type="match status" value="1"/>
</dbReference>
<evidence type="ECO:0000313" key="7">
    <source>
        <dbReference type="EMBL" id="MFC4618574.1"/>
    </source>
</evidence>
<dbReference type="SUPFAM" id="SSF51261">
    <property type="entry name" value="Duplicated hybrid motif"/>
    <property type="match status" value="1"/>
</dbReference>
<evidence type="ECO:0000259" key="5">
    <source>
        <dbReference type="Pfam" id="PF01551"/>
    </source>
</evidence>
<dbReference type="Pfam" id="PF01551">
    <property type="entry name" value="Peptidase_M23"/>
    <property type="match status" value="1"/>
</dbReference>
<dbReference type="InterPro" id="IPR011055">
    <property type="entry name" value="Dup_hybrid_motif"/>
</dbReference>
<protein>
    <submittedName>
        <fullName evidence="7">Murein hydrolase activator EnvC family protein</fullName>
    </submittedName>
</protein>
<evidence type="ECO:0000256" key="2">
    <source>
        <dbReference type="SAM" id="Coils"/>
    </source>
</evidence>
<accession>A0ABV9GN46</accession>
<evidence type="ECO:0000256" key="1">
    <source>
        <dbReference type="ARBA" id="ARBA00022729"/>
    </source>
</evidence>
<evidence type="ECO:0000256" key="3">
    <source>
        <dbReference type="SAM" id="MobiDB-lite"/>
    </source>
</evidence>
<dbReference type="RefSeq" id="WP_376845618.1">
    <property type="nucleotide sequence ID" value="NZ_JBHSFW010000002.1"/>
</dbReference>
<keyword evidence="7" id="KW-0378">Hydrolase</keyword>
<keyword evidence="8" id="KW-1185">Reference proteome</keyword>
<sequence>MQSRWQRTILAVGLSAVTATSLVASGTAHADSEAKMKQRIHDLQNKQEQKKAEINQAKGELSANKSKQQNLGGQIDDLAGQISQMAAKIEAKQKDIDATNSQIDALKKNIHETIQRIERRDQILKERVRAMYINNGGSVDYIQVLLGAKDFGDFVTRVFALNQIADQDNRLLNAQKADKAKLEDRQKEVQEKLLSLKQDMSELNSMKQTIDAKKAEKERLLGDLKKQGTELQETVMSKQEEAENIAAQKAAAQKALELYKKQEAERQAAQKRAQEQAKAQISQSSGGGGHPSTNHAVNTGAILQWPVSGSISSGYGYRSYGGGGFHPGIDIAGPTGTPVHAAAAGVVFRSYRSSSYGNVVMITHYIGGQQYTTVYAHLNSRSVSDNQVVQAGQVIGARGSTGDSSGPHLHFEVYRGEWTRPPHPGTINPLSVLP</sequence>
<evidence type="ECO:0000313" key="8">
    <source>
        <dbReference type="Proteomes" id="UP001596022"/>
    </source>
</evidence>
<feature type="domain" description="Peptidoglycan hydrolase PcsB coiled-coil" evidence="6">
    <location>
        <begin position="110"/>
        <end position="184"/>
    </location>
</feature>
<dbReference type="PANTHER" id="PTHR21666:SF270">
    <property type="entry name" value="MUREIN HYDROLASE ACTIVATOR ENVC"/>
    <property type="match status" value="1"/>
</dbReference>
<dbReference type="EMBL" id="JBHSFW010000002">
    <property type="protein sequence ID" value="MFC4618574.1"/>
    <property type="molecule type" value="Genomic_DNA"/>
</dbReference>
<dbReference type="Proteomes" id="UP001596022">
    <property type="component" value="Unassembled WGS sequence"/>
</dbReference>